<dbReference type="EMBL" id="WUTT01000001">
    <property type="protein sequence ID" value="NAW34992.1"/>
    <property type="molecule type" value="Genomic_DNA"/>
</dbReference>
<dbReference type="Proteomes" id="UP000487929">
    <property type="component" value="Unassembled WGS sequence"/>
</dbReference>
<accession>A0A7X4W5X6</accession>
<dbReference type="RefSeq" id="WP_161432227.1">
    <property type="nucleotide sequence ID" value="NZ_WUTT01000001.1"/>
</dbReference>
<feature type="domain" description="Ribbon-helix-helix protein CopG" evidence="1">
    <location>
        <begin position="4"/>
        <end position="47"/>
    </location>
</feature>
<evidence type="ECO:0000313" key="2">
    <source>
        <dbReference type="EMBL" id="NAW34992.1"/>
    </source>
</evidence>
<reference evidence="2 3" key="1">
    <citation type="submission" date="2019-12" db="EMBL/GenBank/DDBJ databases">
        <title>Draft genome sequencing of Halomonas alimentaria DSM 15356.</title>
        <authorList>
            <person name="Pandiyan K."/>
            <person name="Kushwaha P."/>
            <person name="Gowdham M."/>
            <person name="Chakdar H."/>
            <person name="Singh A."/>
            <person name="Kumar M."/>
            <person name="Saxena A.K."/>
        </authorList>
    </citation>
    <scope>NUCLEOTIDE SEQUENCE [LARGE SCALE GENOMIC DNA]</scope>
    <source>
        <strain evidence="2 3">DSM 15356</strain>
    </source>
</reference>
<dbReference type="InterPro" id="IPR002145">
    <property type="entry name" value="CopG"/>
</dbReference>
<gene>
    <name evidence="2" type="ORF">GRB96_11260</name>
</gene>
<dbReference type="AlphaFoldDB" id="A0A7X4W5X6"/>
<evidence type="ECO:0000313" key="3">
    <source>
        <dbReference type="Proteomes" id="UP000487929"/>
    </source>
</evidence>
<organism evidence="2 3">
    <name type="scientific">Halomonas alimentaria</name>
    <dbReference type="NCBI Taxonomy" id="147248"/>
    <lineage>
        <taxon>Bacteria</taxon>
        <taxon>Pseudomonadati</taxon>
        <taxon>Pseudomonadota</taxon>
        <taxon>Gammaproteobacteria</taxon>
        <taxon>Oceanospirillales</taxon>
        <taxon>Halomonadaceae</taxon>
        <taxon>Halomonas</taxon>
    </lineage>
</organism>
<dbReference type="Pfam" id="PF01402">
    <property type="entry name" value="RHH_1"/>
    <property type="match status" value="1"/>
</dbReference>
<dbReference type="Gene3D" id="6.10.180.30">
    <property type="match status" value="1"/>
</dbReference>
<dbReference type="GO" id="GO:0006355">
    <property type="term" value="P:regulation of DNA-templated transcription"/>
    <property type="evidence" value="ECO:0007669"/>
    <property type="project" value="InterPro"/>
</dbReference>
<name>A0A7X4W5X6_9GAMM</name>
<proteinExistence type="predicted"/>
<evidence type="ECO:0000259" key="1">
    <source>
        <dbReference type="Pfam" id="PF01402"/>
    </source>
</evidence>
<protein>
    <submittedName>
        <fullName evidence="2">Ribbon-helix-helix protein, CopG family</fullName>
    </submittedName>
</protein>
<keyword evidence="3" id="KW-1185">Reference proteome</keyword>
<sequence length="57" mass="6527">MPTITVRLSEDEKDRLDAAARRARLQTGDAVSLSDLVREALRCHLDRLDREDHVDEP</sequence>
<comment type="caution">
    <text evidence="2">The sequence shown here is derived from an EMBL/GenBank/DDBJ whole genome shotgun (WGS) entry which is preliminary data.</text>
</comment>